<dbReference type="Proteomes" id="UP000054217">
    <property type="component" value="Unassembled WGS sequence"/>
</dbReference>
<gene>
    <name evidence="2" type="ORF">M404DRAFT_11478</name>
</gene>
<feature type="compositionally biased region" description="Basic residues" evidence="1">
    <location>
        <begin position="368"/>
        <end position="381"/>
    </location>
</feature>
<feature type="compositionally biased region" description="Basic and acidic residues" evidence="1">
    <location>
        <begin position="354"/>
        <end position="367"/>
    </location>
</feature>
<feature type="compositionally biased region" description="Polar residues" evidence="1">
    <location>
        <begin position="83"/>
        <end position="96"/>
    </location>
</feature>
<reference evidence="3" key="2">
    <citation type="submission" date="2015-01" db="EMBL/GenBank/DDBJ databases">
        <title>Evolutionary Origins and Diversification of the Mycorrhizal Mutualists.</title>
        <authorList>
            <consortium name="DOE Joint Genome Institute"/>
            <consortium name="Mycorrhizal Genomics Consortium"/>
            <person name="Kohler A."/>
            <person name="Kuo A."/>
            <person name="Nagy L.G."/>
            <person name="Floudas D."/>
            <person name="Copeland A."/>
            <person name="Barry K.W."/>
            <person name="Cichocki N."/>
            <person name="Veneault-Fourrey C."/>
            <person name="LaButti K."/>
            <person name="Lindquist E.A."/>
            <person name="Lipzen A."/>
            <person name="Lundell T."/>
            <person name="Morin E."/>
            <person name="Murat C."/>
            <person name="Riley R."/>
            <person name="Ohm R."/>
            <person name="Sun H."/>
            <person name="Tunlid A."/>
            <person name="Henrissat B."/>
            <person name="Grigoriev I.V."/>
            <person name="Hibbett D.S."/>
            <person name="Martin F."/>
        </authorList>
    </citation>
    <scope>NUCLEOTIDE SEQUENCE [LARGE SCALE GENOMIC DNA]</scope>
    <source>
        <strain evidence="3">Marx 270</strain>
    </source>
</reference>
<dbReference type="HOGENOM" id="CLU_711986_0_0_1"/>
<dbReference type="InParanoid" id="A0A0C3I7M6"/>
<dbReference type="AlphaFoldDB" id="A0A0C3I7M6"/>
<reference evidence="2 3" key="1">
    <citation type="submission" date="2014-04" db="EMBL/GenBank/DDBJ databases">
        <authorList>
            <consortium name="DOE Joint Genome Institute"/>
            <person name="Kuo A."/>
            <person name="Kohler A."/>
            <person name="Costa M.D."/>
            <person name="Nagy L.G."/>
            <person name="Floudas D."/>
            <person name="Copeland A."/>
            <person name="Barry K.W."/>
            <person name="Cichocki N."/>
            <person name="Veneault-Fourrey C."/>
            <person name="LaButti K."/>
            <person name="Lindquist E.A."/>
            <person name="Lipzen A."/>
            <person name="Lundell T."/>
            <person name="Morin E."/>
            <person name="Murat C."/>
            <person name="Sun H."/>
            <person name="Tunlid A."/>
            <person name="Henrissat B."/>
            <person name="Grigoriev I.V."/>
            <person name="Hibbett D.S."/>
            <person name="Martin F."/>
            <person name="Nordberg H.P."/>
            <person name="Cantor M.N."/>
            <person name="Hua S.X."/>
        </authorList>
    </citation>
    <scope>NUCLEOTIDE SEQUENCE [LARGE SCALE GENOMIC DNA]</scope>
    <source>
        <strain evidence="2 3">Marx 270</strain>
    </source>
</reference>
<organism evidence="2 3">
    <name type="scientific">Pisolithus tinctorius Marx 270</name>
    <dbReference type="NCBI Taxonomy" id="870435"/>
    <lineage>
        <taxon>Eukaryota</taxon>
        <taxon>Fungi</taxon>
        <taxon>Dikarya</taxon>
        <taxon>Basidiomycota</taxon>
        <taxon>Agaricomycotina</taxon>
        <taxon>Agaricomycetes</taxon>
        <taxon>Agaricomycetidae</taxon>
        <taxon>Boletales</taxon>
        <taxon>Sclerodermatineae</taxon>
        <taxon>Pisolithaceae</taxon>
        <taxon>Pisolithus</taxon>
    </lineage>
</organism>
<dbReference type="EMBL" id="KN832210">
    <property type="protein sequence ID" value="KIN93157.1"/>
    <property type="molecule type" value="Genomic_DNA"/>
</dbReference>
<sequence>MAMDKEVTLAYQKPRVGVHACLQTLKSPVLIFQCGRMVDVQFVSQIPHRSSAPSFGRAEVTVALINLDLVLMMGLEPIAESEGSGNAGPSNQQQQPRAPLEPSAKFRGWTAQDLVDGNVQLRSGMAVEASTIMQVIDLLPVDCKLPTVQFSKQVRTALPKLSEAVVKGHKKYLLELLDAVIKEKKKKKKKEECQLQASLNIIGIINRLYENIAMVYDDLKSSSLVPRDTRRLLNEAMDEDVEPDLIPTPHIQAIYNSLIHELPNLMARIIVLTHACIVTEETKRKKKKELKDVATATAREFVPDKSSIAKMVTAQVKWQLNAKSPKPGKGTKGGKKKKDASGESKAKKKKSSKKNSDKQSKASDSKKAKSKKSKNAKCSKGKGKEKSL</sequence>
<evidence type="ECO:0000313" key="3">
    <source>
        <dbReference type="Proteomes" id="UP000054217"/>
    </source>
</evidence>
<evidence type="ECO:0000313" key="2">
    <source>
        <dbReference type="EMBL" id="KIN93157.1"/>
    </source>
</evidence>
<keyword evidence="3" id="KW-1185">Reference proteome</keyword>
<proteinExistence type="predicted"/>
<evidence type="ECO:0000256" key="1">
    <source>
        <dbReference type="SAM" id="MobiDB-lite"/>
    </source>
</evidence>
<name>A0A0C3I7M6_PISTI</name>
<accession>A0A0C3I7M6</accession>
<feature type="region of interest" description="Disordered" evidence="1">
    <location>
        <begin position="318"/>
        <end position="388"/>
    </location>
</feature>
<protein>
    <submittedName>
        <fullName evidence="2">Uncharacterized protein</fullName>
    </submittedName>
</protein>
<feature type="region of interest" description="Disordered" evidence="1">
    <location>
        <begin position="80"/>
        <end position="102"/>
    </location>
</feature>